<keyword evidence="6" id="KW-1185">Reference proteome</keyword>
<evidence type="ECO:0000313" key="4">
    <source>
        <dbReference type="EMBL" id="MDT8329965.1"/>
    </source>
</evidence>
<dbReference type="AlphaFoldDB" id="A0A1L7AHH5"/>
<feature type="region of interest" description="Disordered" evidence="1">
    <location>
        <begin position="44"/>
        <end position="81"/>
    </location>
</feature>
<name>A0A1L7AHH5_9PROT</name>
<dbReference type="EMBL" id="CP015583">
    <property type="protein sequence ID" value="APT58234.1"/>
    <property type="molecule type" value="Genomic_DNA"/>
</dbReference>
<reference evidence="4 6" key="2">
    <citation type="journal article" date="2019" name="Microb. Pathog.">
        <title>Comparison of VITEK 2, MALDI-TOF MS, 16S rRNA gene sequencing, and whole-genome sequencing for identification of Roseomonas mucosa.</title>
        <authorList>
            <person name="Rudolph W.W."/>
            <person name="Gunzer F."/>
            <person name="Trauth M."/>
            <person name="Bunk B."/>
            <person name="Bigge R."/>
            <person name="Schrottner P."/>
        </authorList>
    </citation>
    <scope>NUCLEOTIDE SEQUENCE [LARGE SCALE GENOMIC DNA]</scope>
    <source>
        <strain evidence="4 6">DSM 103800</strain>
    </source>
</reference>
<dbReference type="RefSeq" id="WP_075799006.1">
    <property type="nucleotide sequence ID" value="NZ_CP015583.1"/>
</dbReference>
<evidence type="ECO:0000256" key="2">
    <source>
        <dbReference type="SAM" id="SignalP"/>
    </source>
</evidence>
<proteinExistence type="predicted"/>
<sequence>MPRALIRLAAATAMLAGLAACAGDRPPGTGAAAATAPYSAGLAPTQLVPGRDMDRPLTSLRPSRDGMEPTVDANSPARITD</sequence>
<feature type="chain" id="PRO_5013335647" description="Argininosuccinate lyase" evidence="2">
    <location>
        <begin position="23"/>
        <end position="81"/>
    </location>
</feature>
<evidence type="ECO:0008006" key="7">
    <source>
        <dbReference type="Google" id="ProtNLM"/>
    </source>
</evidence>
<evidence type="ECO:0000313" key="5">
    <source>
        <dbReference type="Proteomes" id="UP000185494"/>
    </source>
</evidence>
<dbReference type="KEGG" id="rgi:RGI145_15060"/>
<gene>
    <name evidence="3" type="ORF">RGI145_15060</name>
    <name evidence="4" type="ORF">RQ831_02800</name>
</gene>
<dbReference type="Proteomes" id="UP000185494">
    <property type="component" value="Chromosome 1"/>
</dbReference>
<dbReference type="PROSITE" id="PS51257">
    <property type="entry name" value="PROKAR_LIPOPROTEIN"/>
    <property type="match status" value="1"/>
</dbReference>
<reference evidence="3 5" key="1">
    <citation type="submission" date="2016-05" db="EMBL/GenBank/DDBJ databases">
        <title>Complete Genome and Methylome Analysis of Psychrotrophic Bacterial Isolates from Antarctic Lake Untersee.</title>
        <authorList>
            <person name="Fomenkov A."/>
            <person name="Akimov V.N."/>
            <person name="Vasilyeva L.V."/>
            <person name="Andersen D."/>
            <person name="Vincze T."/>
            <person name="Roberts R.J."/>
        </authorList>
    </citation>
    <scope>NUCLEOTIDE SEQUENCE [LARGE SCALE GENOMIC DNA]</scope>
    <source>
        <strain evidence="3 5">U14-5</strain>
    </source>
</reference>
<evidence type="ECO:0000313" key="3">
    <source>
        <dbReference type="EMBL" id="APT58234.1"/>
    </source>
</evidence>
<dbReference type="EMBL" id="JAVVDO010000003">
    <property type="protein sequence ID" value="MDT8329965.1"/>
    <property type="molecule type" value="Genomic_DNA"/>
</dbReference>
<dbReference type="Proteomes" id="UP001258945">
    <property type="component" value="Unassembled WGS sequence"/>
</dbReference>
<protein>
    <recommendedName>
        <fullName evidence="7">Argininosuccinate lyase</fullName>
    </recommendedName>
</protein>
<feature type="signal peptide" evidence="2">
    <location>
        <begin position="1"/>
        <end position="22"/>
    </location>
</feature>
<reference evidence="4" key="3">
    <citation type="submission" date="2023-09" db="EMBL/GenBank/DDBJ databases">
        <authorList>
            <person name="Schober I."/>
            <person name="Bunk B."/>
        </authorList>
    </citation>
    <scope>NUCLEOTIDE SEQUENCE</scope>
    <source>
        <strain evidence="4">DSM 103800</strain>
    </source>
</reference>
<keyword evidence="2" id="KW-0732">Signal</keyword>
<evidence type="ECO:0000313" key="6">
    <source>
        <dbReference type="Proteomes" id="UP001258945"/>
    </source>
</evidence>
<dbReference type="STRING" id="257708.RGI145_15060"/>
<evidence type="ECO:0000256" key="1">
    <source>
        <dbReference type="SAM" id="MobiDB-lite"/>
    </source>
</evidence>
<organism evidence="3 5">
    <name type="scientific">Roseomonas gilardii</name>
    <dbReference type="NCBI Taxonomy" id="257708"/>
    <lineage>
        <taxon>Bacteria</taxon>
        <taxon>Pseudomonadati</taxon>
        <taxon>Pseudomonadota</taxon>
        <taxon>Alphaproteobacteria</taxon>
        <taxon>Acetobacterales</taxon>
        <taxon>Roseomonadaceae</taxon>
        <taxon>Roseomonas</taxon>
    </lineage>
</organism>
<accession>A0A1L7AHH5</accession>